<reference evidence="2 3" key="1">
    <citation type="journal article" date="2018" name="Appl. Microbiol. Biotechnol.">
        <title>Co-cultivation of the strictly anaerobic methanogen Methanosarcina barkeri with aerobic methanotrophs in an oxygen-limited membrane bioreactor.</title>
        <authorList>
            <person name="In 't Zandt M.H."/>
            <person name="van den Bosch T.J.M."/>
            <person name="Rijkers R."/>
            <person name="van Kessel M.A.H.J."/>
            <person name="Jetten M.S.M."/>
            <person name="Welte C.U."/>
        </authorList>
    </citation>
    <scope>NUCLEOTIDE SEQUENCE [LARGE SCALE GENOMIC DNA]</scope>
    <source>
        <strain evidence="2 3">DSM 17706</strain>
    </source>
</reference>
<dbReference type="Pfam" id="PF08885">
    <property type="entry name" value="GSCFA"/>
    <property type="match status" value="1"/>
</dbReference>
<gene>
    <name evidence="2" type="ORF">C5689_14680</name>
</gene>
<dbReference type="EMBL" id="PUIV01000028">
    <property type="protein sequence ID" value="PWB93101.1"/>
    <property type="molecule type" value="Genomic_DNA"/>
</dbReference>
<comment type="caution">
    <text evidence="2">The sequence shown here is derived from an EMBL/GenBank/DDBJ whole genome shotgun (WGS) entry which is preliminary data.</text>
</comment>
<dbReference type="InterPro" id="IPR014982">
    <property type="entry name" value="GSCFA"/>
</dbReference>
<dbReference type="Proteomes" id="UP000245137">
    <property type="component" value="Unassembled WGS sequence"/>
</dbReference>
<feature type="domain" description="GSCFA" evidence="1">
    <location>
        <begin position="47"/>
        <end position="316"/>
    </location>
</feature>
<dbReference type="AlphaFoldDB" id="A0A2U1SNB6"/>
<sequence>MKWESKLVSPYNGLERRSFWKTGVSETHPLELTDIYVKKFEIGRNDRIATAGSCFAQHIAHRLRQRGFQVLDSELPPPDLDTETAKRFGFRLYSARYGNVYTVRQLLQLIQECSGLRRPSVTVWEKNGRFFDALRPSIEPDGLCSVMAVVEHRAQHLSRVRSMLEQTDLLVFTMGLTEAWIHREDGTVYPTAPGAIVGSYDPLIYTFKNFNYDEVLQDFLELRNLLKALKSDIRFMLTVSPVPLTATAGHEHVLAATTYSKSVLRAVAGYLAMSFQDIDYFPSFEIIAGAQARGFFYESNLRSISAAGVDVVMRTFFREHFGSVESVAETPHNEVQSARCSVAAIDALQEVFCDEMLLEAFAP</sequence>
<evidence type="ECO:0000313" key="3">
    <source>
        <dbReference type="Proteomes" id="UP000245137"/>
    </source>
</evidence>
<accession>A0A2U1SNB6</accession>
<keyword evidence="3" id="KW-1185">Reference proteome</keyword>
<name>A0A2U1SNB6_METSR</name>
<organism evidence="2 3">
    <name type="scientific">Methylosinus sporium</name>
    <dbReference type="NCBI Taxonomy" id="428"/>
    <lineage>
        <taxon>Bacteria</taxon>
        <taxon>Pseudomonadati</taxon>
        <taxon>Pseudomonadota</taxon>
        <taxon>Alphaproteobacteria</taxon>
        <taxon>Hyphomicrobiales</taxon>
        <taxon>Methylocystaceae</taxon>
        <taxon>Methylosinus</taxon>
    </lineage>
</organism>
<protein>
    <submittedName>
        <fullName evidence="2">GSCFA family protein</fullName>
    </submittedName>
</protein>
<evidence type="ECO:0000313" key="2">
    <source>
        <dbReference type="EMBL" id="PWB93101.1"/>
    </source>
</evidence>
<proteinExistence type="predicted"/>
<evidence type="ECO:0000259" key="1">
    <source>
        <dbReference type="Pfam" id="PF08885"/>
    </source>
</evidence>